<evidence type="ECO:0000313" key="3">
    <source>
        <dbReference type="EMBL" id="MCL7024239.1"/>
    </source>
</evidence>
<dbReference type="Pfam" id="PF03080">
    <property type="entry name" value="Neprosin"/>
    <property type="match status" value="1"/>
</dbReference>
<dbReference type="InterPro" id="IPR053168">
    <property type="entry name" value="Glutamic_endopeptidase"/>
</dbReference>
<dbReference type="EMBL" id="JAJJMA010032360">
    <property type="protein sequence ID" value="MCL7024239.1"/>
    <property type="molecule type" value="Genomic_DNA"/>
</dbReference>
<dbReference type="PROSITE" id="PS52045">
    <property type="entry name" value="NEPROSIN_PEP_CD"/>
    <property type="match status" value="1"/>
</dbReference>
<feature type="chain" id="PRO_5041315549" description="Neprosin PEP catalytic domain-containing protein" evidence="1">
    <location>
        <begin position="26"/>
        <end position="409"/>
    </location>
</feature>
<protein>
    <recommendedName>
        <fullName evidence="2">Neprosin PEP catalytic domain-containing protein</fullName>
    </recommendedName>
</protein>
<gene>
    <name evidence="3" type="ORF">MKW94_023644</name>
</gene>
<dbReference type="InterPro" id="IPR025521">
    <property type="entry name" value="Neprosin_propep"/>
</dbReference>
<comment type="caution">
    <text evidence="3">The sequence shown here is derived from an EMBL/GenBank/DDBJ whole genome shotgun (WGS) entry which is preliminary data.</text>
</comment>
<feature type="domain" description="Neprosin PEP catalytic" evidence="2">
    <location>
        <begin position="157"/>
        <end position="409"/>
    </location>
</feature>
<evidence type="ECO:0000313" key="4">
    <source>
        <dbReference type="Proteomes" id="UP001177140"/>
    </source>
</evidence>
<dbReference type="PANTHER" id="PTHR31589:SF233">
    <property type="entry name" value="PROTEIN, PUTATIVE (DUF239)-RELATED"/>
    <property type="match status" value="1"/>
</dbReference>
<evidence type="ECO:0000256" key="1">
    <source>
        <dbReference type="SAM" id="SignalP"/>
    </source>
</evidence>
<name>A0AA41RTX3_PAPNU</name>
<dbReference type="PANTHER" id="PTHR31589">
    <property type="entry name" value="PROTEIN, PUTATIVE (DUF239)-RELATED-RELATED"/>
    <property type="match status" value="1"/>
</dbReference>
<keyword evidence="1" id="KW-0732">Signal</keyword>
<dbReference type="AlphaFoldDB" id="A0AA41RTX3"/>
<dbReference type="Proteomes" id="UP001177140">
    <property type="component" value="Unassembled WGS sequence"/>
</dbReference>
<organism evidence="3 4">
    <name type="scientific">Papaver nudicaule</name>
    <name type="common">Iceland poppy</name>
    <dbReference type="NCBI Taxonomy" id="74823"/>
    <lineage>
        <taxon>Eukaryota</taxon>
        <taxon>Viridiplantae</taxon>
        <taxon>Streptophyta</taxon>
        <taxon>Embryophyta</taxon>
        <taxon>Tracheophyta</taxon>
        <taxon>Spermatophyta</taxon>
        <taxon>Magnoliopsida</taxon>
        <taxon>Ranunculales</taxon>
        <taxon>Papaveraceae</taxon>
        <taxon>Papaveroideae</taxon>
        <taxon>Papaver</taxon>
    </lineage>
</organism>
<proteinExistence type="predicted"/>
<dbReference type="Pfam" id="PF14365">
    <property type="entry name" value="Neprosin_AP"/>
    <property type="match status" value="1"/>
</dbReference>
<reference evidence="3" key="1">
    <citation type="submission" date="2022-03" db="EMBL/GenBank/DDBJ databases">
        <title>A functionally conserved STORR gene fusion in Papaver species that diverged 16.8 million years ago.</title>
        <authorList>
            <person name="Catania T."/>
        </authorList>
    </citation>
    <scope>NUCLEOTIDE SEQUENCE</scope>
    <source>
        <strain evidence="3">S-191538</strain>
    </source>
</reference>
<accession>A0AA41RTX3</accession>
<sequence>MEYSNISLIVFFLLISLIFATKTHSIDGKRSSVLKQDENIELERQIKTLNKTPIKTIKTKFGDTVDCIDIYKQPAFDHPRLKDHKIQMVPSSILEETTSINISSSSIFRVSVVDNGFGKERCPPGTVPIRRTKTEDLVNARYLLQKANRIDTNRYSPSHINHHFVSVEEMGQEKSYFGGLACVSLHGLELNYNQFSTAQIWLESGPTEEINSIEFGWMIYPELFGDNNTRLFGYWTADGHKYTGCFNMLCYGFVQVHSEVMLGGVLQQTSIYGKQDYILPIRVYRDRQTGNWWLVTNVLVGYWPKEIFTHLACNASNVRYGGTTGAKPQTLAAPMGNGYLPQLQDYLKTAYMRNMKYIDDKGHLVHINPDGAQTKHDTNLYCYNLLFAGNLGEDWGTSMAYGGPGGMCP</sequence>
<evidence type="ECO:0000259" key="2">
    <source>
        <dbReference type="PROSITE" id="PS52045"/>
    </source>
</evidence>
<dbReference type="Gene3D" id="3.90.1320.10">
    <property type="entry name" value="Outer-capsid protein sigma 3, large lobe"/>
    <property type="match status" value="1"/>
</dbReference>
<feature type="signal peptide" evidence="1">
    <location>
        <begin position="1"/>
        <end position="25"/>
    </location>
</feature>
<keyword evidence="4" id="KW-1185">Reference proteome</keyword>
<dbReference type="InterPro" id="IPR004314">
    <property type="entry name" value="Neprosin"/>
</dbReference>